<protein>
    <submittedName>
        <fullName evidence="4">DUF4129 domain-containing protein</fullName>
    </submittedName>
</protein>
<feature type="region of interest" description="Disordered" evidence="1">
    <location>
        <begin position="256"/>
        <end position="277"/>
    </location>
</feature>
<feature type="compositionally biased region" description="Low complexity" evidence="1">
    <location>
        <begin position="13"/>
        <end position="34"/>
    </location>
</feature>
<feature type="compositionally biased region" description="Basic residues" evidence="1">
    <location>
        <begin position="1"/>
        <end position="12"/>
    </location>
</feature>
<keyword evidence="2" id="KW-0472">Membrane</keyword>
<dbReference type="EMBL" id="RBZY01000006">
    <property type="protein sequence ID" value="RWR22242.1"/>
    <property type="molecule type" value="Genomic_DNA"/>
</dbReference>
<dbReference type="Pfam" id="PF13559">
    <property type="entry name" value="DUF4129"/>
    <property type="match status" value="1"/>
</dbReference>
<sequence>MARTARPRRAAGRRTAAGPRAAGPRRAAGRRSAGIRVTADRPDRVGGARHAPGLVMGALPLLSSAAPLLPDADEAREWAERELADPVYQAAEPTAFDRAARAVREFLEGLFSAPVSGEWGPWAFVVLAVLAIAAVVVGLLIWGRPRRSVAARPAARALFDDDDGRSADELRAGAVAAADRGDWDEAIVLRFRAFARGLTERGIVDPPPGATARAFARSAGERLPALGGPAAEGAAVFDDVRYLGRPGTGEAYERVRRLDDDAVRSRPAPTEAAVAGS</sequence>
<dbReference type="AlphaFoldDB" id="A0A443JP14"/>
<accession>A0A443JP14</accession>
<proteinExistence type="predicted"/>
<feature type="transmembrane region" description="Helical" evidence="2">
    <location>
        <begin position="119"/>
        <end position="142"/>
    </location>
</feature>
<evidence type="ECO:0000313" key="5">
    <source>
        <dbReference type="Proteomes" id="UP000285970"/>
    </source>
</evidence>
<dbReference type="InterPro" id="IPR025403">
    <property type="entry name" value="TgpA-like_C"/>
</dbReference>
<keyword evidence="2" id="KW-1133">Transmembrane helix</keyword>
<feature type="domain" description="Protein-glutamine gamma-glutamyltransferase-like C-terminal" evidence="3">
    <location>
        <begin position="190"/>
        <end position="259"/>
    </location>
</feature>
<evidence type="ECO:0000313" key="4">
    <source>
        <dbReference type="EMBL" id="RWR22242.1"/>
    </source>
</evidence>
<evidence type="ECO:0000256" key="1">
    <source>
        <dbReference type="SAM" id="MobiDB-lite"/>
    </source>
</evidence>
<evidence type="ECO:0000256" key="2">
    <source>
        <dbReference type="SAM" id="Phobius"/>
    </source>
</evidence>
<name>A0A443JP14_9MICO</name>
<reference evidence="4 5" key="1">
    <citation type="journal article" date="2018" name="Front. Microbiol.">
        <title>Novel Insights Into Bacterial Dimethylsulfoniopropionate Catabolism in the East China Sea.</title>
        <authorList>
            <person name="Liu J."/>
            <person name="Liu J."/>
            <person name="Zhang S.H."/>
            <person name="Liang J."/>
            <person name="Lin H."/>
            <person name="Song D."/>
            <person name="Yang G.P."/>
            <person name="Todd J.D."/>
            <person name="Zhang X.H."/>
        </authorList>
    </citation>
    <scope>NUCLEOTIDE SEQUENCE [LARGE SCALE GENOMIC DNA]</scope>
    <source>
        <strain evidence="4 5">ZYFD042</strain>
    </source>
</reference>
<comment type="caution">
    <text evidence="4">The sequence shown here is derived from an EMBL/GenBank/DDBJ whole genome shotgun (WGS) entry which is preliminary data.</text>
</comment>
<dbReference type="Proteomes" id="UP000285970">
    <property type="component" value="Unassembled WGS sequence"/>
</dbReference>
<feature type="region of interest" description="Disordered" evidence="1">
    <location>
        <begin position="1"/>
        <end position="46"/>
    </location>
</feature>
<organism evidence="4 5">
    <name type="scientific">Microbacterium enclense</name>
    <dbReference type="NCBI Taxonomy" id="993073"/>
    <lineage>
        <taxon>Bacteria</taxon>
        <taxon>Bacillati</taxon>
        <taxon>Actinomycetota</taxon>
        <taxon>Actinomycetes</taxon>
        <taxon>Micrococcales</taxon>
        <taxon>Microbacteriaceae</taxon>
        <taxon>Microbacterium</taxon>
    </lineage>
</organism>
<evidence type="ECO:0000259" key="3">
    <source>
        <dbReference type="Pfam" id="PF13559"/>
    </source>
</evidence>
<gene>
    <name evidence="4" type="ORF">D8Y23_02600</name>
</gene>
<keyword evidence="2" id="KW-0812">Transmembrane</keyword>